<dbReference type="InterPro" id="IPR042214">
    <property type="entry name" value="TruD_catalytic"/>
</dbReference>
<comment type="similarity">
    <text evidence="1">Belongs to the pseudouridine synthase TruD family.</text>
</comment>
<dbReference type="PROSITE" id="PS01268">
    <property type="entry name" value="UPF0024"/>
    <property type="match status" value="1"/>
</dbReference>
<keyword evidence="3" id="KW-0413">Isomerase</keyword>
<dbReference type="PANTHER" id="PTHR13326">
    <property type="entry name" value="TRNA PSEUDOURIDINE SYNTHASE D"/>
    <property type="match status" value="1"/>
</dbReference>
<organism evidence="5">
    <name type="scientific">Cladocopium goreaui</name>
    <dbReference type="NCBI Taxonomy" id="2562237"/>
    <lineage>
        <taxon>Eukaryota</taxon>
        <taxon>Sar</taxon>
        <taxon>Alveolata</taxon>
        <taxon>Dinophyceae</taxon>
        <taxon>Suessiales</taxon>
        <taxon>Symbiodiniaceae</taxon>
        <taxon>Cladocopium</taxon>
    </lineage>
</organism>
<dbReference type="PROSITE" id="PS50984">
    <property type="entry name" value="TRUD"/>
    <property type="match status" value="1"/>
</dbReference>
<dbReference type="AlphaFoldDB" id="A0A9P1BS53"/>
<evidence type="ECO:0000256" key="2">
    <source>
        <dbReference type="ARBA" id="ARBA00022694"/>
    </source>
</evidence>
<proteinExistence type="inferred from homology"/>
<dbReference type="GO" id="GO:0001522">
    <property type="term" value="P:pseudouridine synthesis"/>
    <property type="evidence" value="ECO:0007669"/>
    <property type="project" value="InterPro"/>
</dbReference>
<dbReference type="InterPro" id="IPR020103">
    <property type="entry name" value="PsdUridine_synth_cat_dom_sf"/>
</dbReference>
<dbReference type="GO" id="GO:0003723">
    <property type="term" value="F:RNA binding"/>
    <property type="evidence" value="ECO:0007669"/>
    <property type="project" value="InterPro"/>
</dbReference>
<dbReference type="Proteomes" id="UP001152797">
    <property type="component" value="Unassembled WGS sequence"/>
</dbReference>
<sequence length="385" mass="43323">MRRHAPGRVLSRKWSIDRSYSPQCGRPFKDAGITQFLQEEPQGFTAALKRSLFDFQVHEIDLQGEEIHLGAMGPPPTSPDVCDKWYLHFRLYKEGMDTLEATSRLCRFLGRPPQNFRFAGHKDRCAVTVQQLSCTSLEPAKLLGVLEHQDWDHRLAFSHLEIKQNYLNLGDLSGNRFNVVMRQVPMKEPGAGGTTASDLVERRCESLKARGFLNYFGPQRFGSQLIRSDQIGAALLEHDFSRALRLILGDVQIMAPAPAPLGELLWDQAAKEAQDQVLTHWRSGSVAEAAEKALPLMPKRYNLERGVLKSLAQGLNAEETLQKLPRHLLMLYVKAAQSRIFNEVLSRRVARHGVTPQLGDMAKARSGKLVHLDEETLPMAMDGKL</sequence>
<evidence type="ECO:0000256" key="3">
    <source>
        <dbReference type="ARBA" id="ARBA00023235"/>
    </source>
</evidence>
<feature type="non-terminal residue" evidence="5">
    <location>
        <position position="1"/>
    </location>
</feature>
<dbReference type="InterPro" id="IPR001656">
    <property type="entry name" value="PsdUridine_synth_TruD"/>
</dbReference>
<protein>
    <submittedName>
        <fullName evidence="7">Pseudouridylate synthase 7-like</fullName>
    </submittedName>
</protein>
<dbReference type="PANTHER" id="PTHR13326:SF21">
    <property type="entry name" value="PSEUDOURIDYLATE SYNTHASE PUS7L"/>
    <property type="match status" value="1"/>
</dbReference>
<dbReference type="GO" id="GO:0008033">
    <property type="term" value="P:tRNA processing"/>
    <property type="evidence" value="ECO:0007669"/>
    <property type="project" value="UniProtKB-KW"/>
</dbReference>
<gene>
    <name evidence="5" type="ORF">C1SCF055_LOCUS5591</name>
</gene>
<dbReference type="PIRSF" id="PIRSF037016">
    <property type="entry name" value="Pseudouridin_synth_euk_prd"/>
    <property type="match status" value="1"/>
</dbReference>
<evidence type="ECO:0000313" key="7">
    <source>
        <dbReference type="EMBL" id="CAL4764765.1"/>
    </source>
</evidence>
<feature type="domain" description="TRUD" evidence="4">
    <location>
        <begin position="211"/>
        <end position="385"/>
    </location>
</feature>
<comment type="caution">
    <text evidence="5">The sequence shown here is derived from an EMBL/GenBank/DDBJ whole genome shotgun (WGS) entry which is preliminary data.</text>
</comment>
<dbReference type="GO" id="GO:0005634">
    <property type="term" value="C:nucleus"/>
    <property type="evidence" value="ECO:0007669"/>
    <property type="project" value="TreeGrafter"/>
</dbReference>
<evidence type="ECO:0000313" key="8">
    <source>
        <dbReference type="Proteomes" id="UP001152797"/>
    </source>
</evidence>
<dbReference type="Pfam" id="PF01142">
    <property type="entry name" value="TruD"/>
    <property type="match status" value="1"/>
</dbReference>
<dbReference type="GO" id="GO:0009982">
    <property type="term" value="F:pseudouridine synthase activity"/>
    <property type="evidence" value="ECO:0007669"/>
    <property type="project" value="InterPro"/>
</dbReference>
<dbReference type="EMBL" id="CAMXCT020000344">
    <property type="protein sequence ID" value="CAL1130828.1"/>
    <property type="molecule type" value="Genomic_DNA"/>
</dbReference>
<dbReference type="InterPro" id="IPR020119">
    <property type="entry name" value="PsdUridine_synth_TruD_CS"/>
</dbReference>
<dbReference type="EMBL" id="CAMXCT010000344">
    <property type="protein sequence ID" value="CAI3977453.1"/>
    <property type="molecule type" value="Genomic_DNA"/>
</dbReference>
<keyword evidence="2" id="KW-0819">tRNA processing</keyword>
<dbReference type="SUPFAM" id="SSF55120">
    <property type="entry name" value="Pseudouridine synthase"/>
    <property type="match status" value="1"/>
</dbReference>
<keyword evidence="8" id="KW-1185">Reference proteome</keyword>
<accession>A0A9P1BS53</accession>
<dbReference type="OrthoDB" id="447290at2759"/>
<evidence type="ECO:0000256" key="1">
    <source>
        <dbReference type="ARBA" id="ARBA00007953"/>
    </source>
</evidence>
<reference evidence="6" key="2">
    <citation type="submission" date="2024-04" db="EMBL/GenBank/DDBJ databases">
        <authorList>
            <person name="Chen Y."/>
            <person name="Shah S."/>
            <person name="Dougan E. K."/>
            <person name="Thang M."/>
            <person name="Chan C."/>
        </authorList>
    </citation>
    <scope>NUCLEOTIDE SEQUENCE [LARGE SCALE GENOMIC DNA]</scope>
</reference>
<dbReference type="Gene3D" id="3.30.2350.20">
    <property type="entry name" value="TruD, catalytic domain"/>
    <property type="match status" value="2"/>
</dbReference>
<dbReference type="CDD" id="cd02576">
    <property type="entry name" value="PseudoU_synth_ScPUS7"/>
    <property type="match status" value="1"/>
</dbReference>
<evidence type="ECO:0000313" key="5">
    <source>
        <dbReference type="EMBL" id="CAI3977453.1"/>
    </source>
</evidence>
<evidence type="ECO:0000259" key="4">
    <source>
        <dbReference type="PROSITE" id="PS50984"/>
    </source>
</evidence>
<evidence type="ECO:0000313" key="6">
    <source>
        <dbReference type="EMBL" id="CAL1130828.1"/>
    </source>
</evidence>
<dbReference type="EMBL" id="CAMXCT030000344">
    <property type="protein sequence ID" value="CAL4764765.1"/>
    <property type="molecule type" value="Genomic_DNA"/>
</dbReference>
<name>A0A9P1BS53_9DINO</name>
<reference evidence="5" key="1">
    <citation type="submission" date="2022-10" db="EMBL/GenBank/DDBJ databases">
        <authorList>
            <person name="Chen Y."/>
            <person name="Dougan E. K."/>
            <person name="Chan C."/>
            <person name="Rhodes N."/>
            <person name="Thang M."/>
        </authorList>
    </citation>
    <scope>NUCLEOTIDE SEQUENCE</scope>
</reference>
<dbReference type="InterPro" id="IPR011760">
    <property type="entry name" value="PsdUridine_synth_TruD_insert"/>
</dbReference>